<accession>A0A1F6C353</accession>
<protein>
    <recommendedName>
        <fullName evidence="3">DHHA1 domain-containing protein</fullName>
    </recommendedName>
</protein>
<evidence type="ECO:0000313" key="2">
    <source>
        <dbReference type="Proteomes" id="UP000176633"/>
    </source>
</evidence>
<organism evidence="1 2">
    <name type="scientific">Candidatus Jorgensenbacteria bacterium RIFCSPLOWO2_12_FULL_42_11</name>
    <dbReference type="NCBI Taxonomy" id="1798473"/>
    <lineage>
        <taxon>Bacteria</taxon>
        <taxon>Candidatus Joergenseniibacteriota</taxon>
    </lineage>
</organism>
<evidence type="ECO:0000313" key="1">
    <source>
        <dbReference type="EMBL" id="OGG43624.1"/>
    </source>
</evidence>
<name>A0A1F6C353_9BACT</name>
<dbReference type="EMBL" id="MFKM01000009">
    <property type="protein sequence ID" value="OGG43624.1"/>
    <property type="molecule type" value="Genomic_DNA"/>
</dbReference>
<comment type="caution">
    <text evidence="1">The sequence shown here is derived from an EMBL/GenBank/DDBJ whole genome shotgun (WGS) entry which is preliminary data.</text>
</comment>
<proteinExistence type="predicted"/>
<dbReference type="Proteomes" id="UP000176633">
    <property type="component" value="Unassembled WGS sequence"/>
</dbReference>
<reference evidence="1 2" key="1">
    <citation type="journal article" date="2016" name="Nat. Commun.">
        <title>Thousands of microbial genomes shed light on interconnected biogeochemical processes in an aquifer system.</title>
        <authorList>
            <person name="Anantharaman K."/>
            <person name="Brown C.T."/>
            <person name="Hug L.A."/>
            <person name="Sharon I."/>
            <person name="Castelle C.J."/>
            <person name="Probst A.J."/>
            <person name="Thomas B.C."/>
            <person name="Singh A."/>
            <person name="Wilkins M.J."/>
            <person name="Karaoz U."/>
            <person name="Brodie E.L."/>
            <person name="Williams K.H."/>
            <person name="Hubbard S.S."/>
            <person name="Banfield J.F."/>
        </authorList>
    </citation>
    <scope>NUCLEOTIDE SEQUENCE [LARGE SCALE GENOMIC DNA]</scope>
</reference>
<evidence type="ECO:0008006" key="3">
    <source>
        <dbReference type="Google" id="ProtNLM"/>
    </source>
</evidence>
<gene>
    <name evidence="1" type="ORF">A3G50_00930</name>
</gene>
<sequence length="377" mass="41869">MTPKTSTEILFGILVDCIQNRDPLAIERERMQSRRVLVGKIDLDTIGTAYLLGVNREDKIEVIKGEASPVDLADPKVICIEVGGSGQVHLMNFDHHGEDAPKDCAMRQTFEWFVSSPEGIRLYHEGGVGVWEDDFAGMLTGYIETLDVEGPEVLRRELDFLGISLEEGFPFLSDVITGMMLLEKDPREQLHKGVEILRILEASDDWDSMFHKKYTFFVDNETNIRGETQPWVKGPYPEILPIFGPINLEVFPEFKPFIAAKLENRKQVSLAIRGAQWGKTAAGLRLGWLETDFIGATGALYGNGAQIVVVYSRHYGPDKVSKFTIAGNGIKVNGVLPELNAREPGWGGPSTGTIIGSPREGSNLSLEEVVEIVRRNL</sequence>
<dbReference type="AlphaFoldDB" id="A0A1F6C353"/>